<evidence type="ECO:0000256" key="4">
    <source>
        <dbReference type="ARBA" id="ARBA00022679"/>
    </source>
</evidence>
<evidence type="ECO:0000259" key="11">
    <source>
        <dbReference type="Pfam" id="PF07730"/>
    </source>
</evidence>
<dbReference type="EC" id="2.7.13.3" evidence="2"/>
<keyword evidence="7" id="KW-0067">ATP-binding</keyword>
<dbReference type="InterPro" id="IPR050482">
    <property type="entry name" value="Sensor_HK_TwoCompSys"/>
</dbReference>
<dbReference type="Gene3D" id="3.30.565.10">
    <property type="entry name" value="Histidine kinase-like ATPase, C-terminal domain"/>
    <property type="match status" value="1"/>
</dbReference>
<evidence type="ECO:0000313" key="13">
    <source>
        <dbReference type="Proteomes" id="UP000547510"/>
    </source>
</evidence>
<evidence type="ECO:0000256" key="8">
    <source>
        <dbReference type="ARBA" id="ARBA00023012"/>
    </source>
</evidence>
<dbReference type="AlphaFoldDB" id="A0A841CPB0"/>
<evidence type="ECO:0000256" key="7">
    <source>
        <dbReference type="ARBA" id="ARBA00022840"/>
    </source>
</evidence>
<evidence type="ECO:0000256" key="6">
    <source>
        <dbReference type="ARBA" id="ARBA00022777"/>
    </source>
</evidence>
<dbReference type="Pfam" id="PF07730">
    <property type="entry name" value="HisKA_3"/>
    <property type="match status" value="1"/>
</dbReference>
<dbReference type="CDD" id="cd16917">
    <property type="entry name" value="HATPase_UhpB-NarQ-NarX-like"/>
    <property type="match status" value="1"/>
</dbReference>
<comment type="catalytic activity">
    <reaction evidence="1">
        <text>ATP + protein L-histidine = ADP + protein N-phospho-L-histidine.</text>
        <dbReference type="EC" id="2.7.13.3"/>
    </reaction>
</comment>
<dbReference type="PANTHER" id="PTHR24421">
    <property type="entry name" value="NITRATE/NITRITE SENSOR PROTEIN NARX-RELATED"/>
    <property type="match status" value="1"/>
</dbReference>
<keyword evidence="13" id="KW-1185">Reference proteome</keyword>
<dbReference type="SUPFAM" id="SSF55874">
    <property type="entry name" value="ATPase domain of HSP90 chaperone/DNA topoisomerase II/histidine kinase"/>
    <property type="match status" value="1"/>
</dbReference>
<dbReference type="PANTHER" id="PTHR24421:SF10">
    <property type="entry name" value="NITRATE_NITRITE SENSOR PROTEIN NARQ"/>
    <property type="match status" value="1"/>
</dbReference>
<dbReference type="Gene3D" id="1.20.5.1930">
    <property type="match status" value="1"/>
</dbReference>
<comment type="caution">
    <text evidence="12">The sequence shown here is derived from an EMBL/GenBank/DDBJ whole genome shotgun (WGS) entry which is preliminary data.</text>
</comment>
<feature type="transmembrane region" description="Helical" evidence="9">
    <location>
        <begin position="6"/>
        <end position="23"/>
    </location>
</feature>
<reference evidence="12 13" key="1">
    <citation type="submission" date="2020-08" db="EMBL/GenBank/DDBJ databases">
        <title>Genomic Encyclopedia of Type Strains, Phase III (KMG-III): the genomes of soil and plant-associated and newly described type strains.</title>
        <authorList>
            <person name="Whitman W."/>
        </authorList>
    </citation>
    <scope>NUCLEOTIDE SEQUENCE [LARGE SCALE GENOMIC DNA]</scope>
    <source>
        <strain evidence="12 13">CECT 8640</strain>
    </source>
</reference>
<feature type="transmembrane region" description="Helical" evidence="9">
    <location>
        <begin position="145"/>
        <end position="163"/>
    </location>
</feature>
<dbReference type="GO" id="GO:0046983">
    <property type="term" value="F:protein dimerization activity"/>
    <property type="evidence" value="ECO:0007669"/>
    <property type="project" value="InterPro"/>
</dbReference>
<keyword evidence="4" id="KW-0808">Transferase</keyword>
<evidence type="ECO:0000313" key="12">
    <source>
        <dbReference type="EMBL" id="MBB5959491.1"/>
    </source>
</evidence>
<evidence type="ECO:0000256" key="3">
    <source>
        <dbReference type="ARBA" id="ARBA00022553"/>
    </source>
</evidence>
<dbReference type="Proteomes" id="UP000547510">
    <property type="component" value="Unassembled WGS sequence"/>
</dbReference>
<keyword evidence="9" id="KW-0472">Membrane</keyword>
<accession>A0A841CPB0</accession>
<dbReference type="GO" id="GO:0016020">
    <property type="term" value="C:membrane"/>
    <property type="evidence" value="ECO:0007669"/>
    <property type="project" value="InterPro"/>
</dbReference>
<dbReference type="Pfam" id="PF02518">
    <property type="entry name" value="HATPase_c"/>
    <property type="match status" value="1"/>
</dbReference>
<evidence type="ECO:0000256" key="2">
    <source>
        <dbReference type="ARBA" id="ARBA00012438"/>
    </source>
</evidence>
<keyword evidence="9" id="KW-1133">Transmembrane helix</keyword>
<feature type="transmembrane region" description="Helical" evidence="9">
    <location>
        <begin position="53"/>
        <end position="73"/>
    </location>
</feature>
<proteinExistence type="predicted"/>
<sequence length="519" mass="55222">MLLMSAIIAVSAVFVIAGVISRQAQPRNRIGVLMVLVGIGWLLKFLVDDESDFLVSVAAKAWPAVLGHLVVAFPTGRLKTVPRRLVVTAGYAEVVVLAVAGSASDQPWARAALSTETPATALIGLAMLCLQMHRWTCSSMAQRRTLTSMLGASMVAVIVFAAWEPVERAGLEPPVVALMLALVGIPFAYLAGLLRRRMDRGGVADLVVRLNGDSRHAGVQEALAATLHDPNLRVAYWMASQERYVDASGRPVEAAEGFVQTRVDRGDVPVALLLHDPVLDLELVDAACAAVALALENERLTAELRARVRQLDESRGKLLRAAEFERRRLERDLHDGVQQRLLSVAMTLGLAETLVSAGTGEGAERGRKLVGEAKAAVLATIDDVRAVCHGIHPPVLTERGLQGAVRELTALAEPRVELVMELPDPLPPQVETTAYYVVAEALANVTKHAEASRTRVGIRASGGSLAVRVDDDGRGGAQARDGSGLRGLTERVEANGGTMRVLSAAGRGTSVRVVLPCGS</sequence>
<evidence type="ECO:0000256" key="5">
    <source>
        <dbReference type="ARBA" id="ARBA00022741"/>
    </source>
</evidence>
<keyword evidence="5" id="KW-0547">Nucleotide-binding</keyword>
<organism evidence="12 13">
    <name type="scientific">Saccharothrix tamanrassetensis</name>
    <dbReference type="NCBI Taxonomy" id="1051531"/>
    <lineage>
        <taxon>Bacteria</taxon>
        <taxon>Bacillati</taxon>
        <taxon>Actinomycetota</taxon>
        <taxon>Actinomycetes</taxon>
        <taxon>Pseudonocardiales</taxon>
        <taxon>Pseudonocardiaceae</taxon>
        <taxon>Saccharothrix</taxon>
    </lineage>
</organism>
<dbReference type="RefSeq" id="WP_184696425.1">
    <property type="nucleotide sequence ID" value="NZ_JACHJN010000011.1"/>
</dbReference>
<dbReference type="GO" id="GO:0005524">
    <property type="term" value="F:ATP binding"/>
    <property type="evidence" value="ECO:0007669"/>
    <property type="project" value="UniProtKB-KW"/>
</dbReference>
<feature type="transmembrane region" description="Helical" evidence="9">
    <location>
        <begin position="175"/>
        <end position="194"/>
    </location>
</feature>
<dbReference type="EMBL" id="JACHJN010000011">
    <property type="protein sequence ID" value="MBB5959491.1"/>
    <property type="molecule type" value="Genomic_DNA"/>
</dbReference>
<evidence type="ECO:0000259" key="10">
    <source>
        <dbReference type="Pfam" id="PF02518"/>
    </source>
</evidence>
<dbReference type="GO" id="GO:0000155">
    <property type="term" value="F:phosphorelay sensor kinase activity"/>
    <property type="evidence" value="ECO:0007669"/>
    <property type="project" value="InterPro"/>
</dbReference>
<protein>
    <recommendedName>
        <fullName evidence="2">histidine kinase</fullName>
        <ecNumber evidence="2">2.7.13.3</ecNumber>
    </recommendedName>
</protein>
<keyword evidence="8" id="KW-0902">Two-component regulatory system</keyword>
<dbReference type="InterPro" id="IPR036890">
    <property type="entry name" value="HATPase_C_sf"/>
</dbReference>
<name>A0A841CPB0_9PSEU</name>
<keyword evidence="9" id="KW-0812">Transmembrane</keyword>
<feature type="domain" description="Histidine kinase/HSP90-like ATPase" evidence="10">
    <location>
        <begin position="431"/>
        <end position="517"/>
    </location>
</feature>
<gene>
    <name evidence="12" type="ORF">FHS29_006112</name>
</gene>
<keyword evidence="3" id="KW-0597">Phosphoprotein</keyword>
<keyword evidence="6 12" id="KW-0418">Kinase</keyword>
<evidence type="ECO:0000256" key="9">
    <source>
        <dbReference type="SAM" id="Phobius"/>
    </source>
</evidence>
<feature type="domain" description="Signal transduction histidine kinase subgroup 3 dimerisation and phosphoacceptor" evidence="11">
    <location>
        <begin position="325"/>
        <end position="396"/>
    </location>
</feature>
<feature type="transmembrane region" description="Helical" evidence="9">
    <location>
        <begin position="30"/>
        <end position="47"/>
    </location>
</feature>
<evidence type="ECO:0000256" key="1">
    <source>
        <dbReference type="ARBA" id="ARBA00000085"/>
    </source>
</evidence>
<dbReference type="InterPro" id="IPR003594">
    <property type="entry name" value="HATPase_dom"/>
</dbReference>
<dbReference type="InterPro" id="IPR011712">
    <property type="entry name" value="Sig_transdc_His_kin_sub3_dim/P"/>
</dbReference>